<dbReference type="PROSITE" id="PS51918">
    <property type="entry name" value="RADICAL_SAM"/>
    <property type="match status" value="1"/>
</dbReference>
<dbReference type="SFLD" id="SFLDG01086">
    <property type="entry name" value="elongater_protein-like"/>
    <property type="match status" value="1"/>
</dbReference>
<proteinExistence type="predicted"/>
<dbReference type="GO" id="GO:0005737">
    <property type="term" value="C:cytoplasm"/>
    <property type="evidence" value="ECO:0007669"/>
    <property type="project" value="TreeGrafter"/>
</dbReference>
<evidence type="ECO:0000256" key="4">
    <source>
        <dbReference type="ARBA" id="ARBA00022723"/>
    </source>
</evidence>
<dbReference type="Gene3D" id="3.80.30.20">
    <property type="entry name" value="tm_1862 like domain"/>
    <property type="match status" value="1"/>
</dbReference>
<dbReference type="InterPro" id="IPR039661">
    <property type="entry name" value="ELP3"/>
</dbReference>
<dbReference type="GO" id="GO:0003824">
    <property type="term" value="F:catalytic activity"/>
    <property type="evidence" value="ECO:0007669"/>
    <property type="project" value="InterPro"/>
</dbReference>
<feature type="domain" description="Radical SAM core" evidence="7">
    <location>
        <begin position="1"/>
        <end position="234"/>
    </location>
</feature>
<dbReference type="InterPro" id="IPR032432">
    <property type="entry name" value="Radical_SAM_C"/>
</dbReference>
<dbReference type="InterPro" id="IPR007197">
    <property type="entry name" value="rSAM"/>
</dbReference>
<gene>
    <name evidence="8" type="ORF">KCG48_03835</name>
</gene>
<evidence type="ECO:0000256" key="1">
    <source>
        <dbReference type="ARBA" id="ARBA00001966"/>
    </source>
</evidence>
<dbReference type="AlphaFoldDB" id="A0A941CQI8"/>
<dbReference type="PANTHER" id="PTHR11135:SF0">
    <property type="entry name" value="ELONGATOR COMPLEX PROTEIN 3"/>
    <property type="match status" value="1"/>
</dbReference>
<keyword evidence="3" id="KW-0949">S-adenosyl-L-methionine</keyword>
<evidence type="ECO:0000256" key="6">
    <source>
        <dbReference type="ARBA" id="ARBA00023014"/>
    </source>
</evidence>
<dbReference type="CDD" id="cd01335">
    <property type="entry name" value="Radical_SAM"/>
    <property type="match status" value="1"/>
</dbReference>
<dbReference type="InterPro" id="IPR023404">
    <property type="entry name" value="rSAM_horseshoe"/>
</dbReference>
<comment type="caution">
    <text evidence="8">The sequence shown here is derived from an EMBL/GenBank/DDBJ whole genome shotgun (WGS) entry which is preliminary data.</text>
</comment>
<keyword evidence="4" id="KW-0479">Metal-binding</keyword>
<dbReference type="SFLD" id="SFLDS00029">
    <property type="entry name" value="Radical_SAM"/>
    <property type="match status" value="1"/>
</dbReference>
<sequence>MSRHVIIPLFIPHVGCPHDCIFCDQAKITGQGRETGGMISGEDVLATIAQYLETIDRAQATVEVSFFGGTFTGIDGRKQTELLEAAQKAKHAGLVDCIRLSTRPDYISIPILDRLKRYGVDIVELGVQSFDEEVLQRSQRGYPPETVRRASALITRFGFTLGHQLMVGLPGDTAEKDLQSVRESIALHPKLIRIYPALILRGTAMEELYQKGEYAPYDLEEAVKICAQMLDAYEEAGIPVIRMGLQPTEEINENAQVLAGPFHPAFRELVESYRLCRRVETFGERAVTLTVGKRDLSKLYAGKKRYFAPLAEKLTIEVKVVDASLPQIIHLERREDRSVL</sequence>
<dbReference type="InterPro" id="IPR006638">
    <property type="entry name" value="Elp3/MiaA/NifB-like_rSAM"/>
</dbReference>
<dbReference type="GO" id="GO:0051539">
    <property type="term" value="F:4 iron, 4 sulfur cluster binding"/>
    <property type="evidence" value="ECO:0007669"/>
    <property type="project" value="UniProtKB-KW"/>
</dbReference>
<reference evidence="8" key="1">
    <citation type="submission" date="2021-04" db="EMBL/GenBank/DDBJ databases">
        <title>Proteiniclasticum sedimins sp. nov., an obligate anaerobic bacterium isolated from anaerobic sludge.</title>
        <authorList>
            <person name="Liu J."/>
        </authorList>
    </citation>
    <scope>NUCLEOTIDE SEQUENCE</scope>
    <source>
        <strain evidence="8">BAD-10</strain>
    </source>
</reference>
<dbReference type="SUPFAM" id="SSF102114">
    <property type="entry name" value="Radical SAM enzymes"/>
    <property type="match status" value="1"/>
</dbReference>
<dbReference type="EMBL" id="JAGSCS010000003">
    <property type="protein sequence ID" value="MBR0575466.1"/>
    <property type="molecule type" value="Genomic_DNA"/>
</dbReference>
<keyword evidence="9" id="KW-1185">Reference proteome</keyword>
<evidence type="ECO:0000259" key="7">
    <source>
        <dbReference type="PROSITE" id="PS51918"/>
    </source>
</evidence>
<dbReference type="Pfam" id="PF04055">
    <property type="entry name" value="Radical_SAM"/>
    <property type="match status" value="1"/>
</dbReference>
<organism evidence="8 9">
    <name type="scientific">Proteiniclasticum sediminis</name>
    <dbReference type="NCBI Taxonomy" id="2804028"/>
    <lineage>
        <taxon>Bacteria</taxon>
        <taxon>Bacillati</taxon>
        <taxon>Bacillota</taxon>
        <taxon>Clostridia</taxon>
        <taxon>Eubacteriales</taxon>
        <taxon>Clostridiaceae</taxon>
        <taxon>Proteiniclasticum</taxon>
    </lineage>
</organism>
<name>A0A941CQI8_9CLOT</name>
<dbReference type="Proteomes" id="UP000675379">
    <property type="component" value="Unassembled WGS sequence"/>
</dbReference>
<keyword evidence="2" id="KW-0004">4Fe-4S</keyword>
<dbReference type="InterPro" id="IPR058240">
    <property type="entry name" value="rSAM_sf"/>
</dbReference>
<evidence type="ECO:0000313" key="9">
    <source>
        <dbReference type="Proteomes" id="UP000675379"/>
    </source>
</evidence>
<dbReference type="RefSeq" id="WP_211799989.1">
    <property type="nucleotide sequence ID" value="NZ_JAGSCS010000003.1"/>
</dbReference>
<protein>
    <submittedName>
        <fullName evidence="8">Radical SAM protein</fullName>
    </submittedName>
</protein>
<accession>A0A941CQI8</accession>
<evidence type="ECO:0000256" key="5">
    <source>
        <dbReference type="ARBA" id="ARBA00023004"/>
    </source>
</evidence>
<dbReference type="SMART" id="SM00729">
    <property type="entry name" value="Elp3"/>
    <property type="match status" value="1"/>
</dbReference>
<dbReference type="SFLD" id="SFLDG01082">
    <property type="entry name" value="B12-binding_domain_containing"/>
    <property type="match status" value="1"/>
</dbReference>
<dbReference type="GO" id="GO:0002926">
    <property type="term" value="P:tRNA wobble base 5-methoxycarbonylmethyl-2-thiouridinylation"/>
    <property type="evidence" value="ECO:0007669"/>
    <property type="project" value="TreeGrafter"/>
</dbReference>
<evidence type="ECO:0000313" key="8">
    <source>
        <dbReference type="EMBL" id="MBR0575466.1"/>
    </source>
</evidence>
<comment type="cofactor">
    <cofactor evidence="1">
        <name>[4Fe-4S] cluster</name>
        <dbReference type="ChEBI" id="CHEBI:49883"/>
    </cofactor>
</comment>
<keyword evidence="5" id="KW-0408">Iron</keyword>
<keyword evidence="6" id="KW-0411">Iron-sulfur</keyword>
<evidence type="ECO:0000256" key="3">
    <source>
        <dbReference type="ARBA" id="ARBA00022691"/>
    </source>
</evidence>
<evidence type="ECO:0000256" key="2">
    <source>
        <dbReference type="ARBA" id="ARBA00022485"/>
    </source>
</evidence>
<dbReference type="PANTHER" id="PTHR11135">
    <property type="entry name" value="HISTONE ACETYLTRANSFERASE-RELATED"/>
    <property type="match status" value="1"/>
</dbReference>
<dbReference type="GO" id="GO:0046872">
    <property type="term" value="F:metal ion binding"/>
    <property type="evidence" value="ECO:0007669"/>
    <property type="project" value="UniProtKB-KW"/>
</dbReference>
<dbReference type="Pfam" id="PF16199">
    <property type="entry name" value="Radical_SAM_C"/>
    <property type="match status" value="1"/>
</dbReference>